<dbReference type="AlphaFoldDB" id="A0A931AIK7"/>
<proteinExistence type="predicted"/>
<organism evidence="1 2">
    <name type="scientific">Nonomuraea cypriaca</name>
    <dbReference type="NCBI Taxonomy" id="1187855"/>
    <lineage>
        <taxon>Bacteria</taxon>
        <taxon>Bacillati</taxon>
        <taxon>Actinomycetota</taxon>
        <taxon>Actinomycetes</taxon>
        <taxon>Streptosporangiales</taxon>
        <taxon>Streptosporangiaceae</taxon>
        <taxon>Nonomuraea</taxon>
    </lineage>
</organism>
<dbReference type="Gene3D" id="3.40.50.2300">
    <property type="match status" value="1"/>
</dbReference>
<protein>
    <submittedName>
        <fullName evidence="1">Uncharacterized protein</fullName>
    </submittedName>
</protein>
<dbReference type="Proteomes" id="UP000605361">
    <property type="component" value="Unassembled WGS sequence"/>
</dbReference>
<evidence type="ECO:0000313" key="2">
    <source>
        <dbReference type="Proteomes" id="UP000605361"/>
    </source>
</evidence>
<gene>
    <name evidence="1" type="ORF">ITP53_44345</name>
</gene>
<dbReference type="EMBL" id="JADOGI010000220">
    <property type="protein sequence ID" value="MBF8192598.1"/>
    <property type="molecule type" value="Genomic_DNA"/>
</dbReference>
<keyword evidence="2" id="KW-1185">Reference proteome</keyword>
<evidence type="ECO:0000313" key="1">
    <source>
        <dbReference type="EMBL" id="MBF8192598.1"/>
    </source>
</evidence>
<comment type="caution">
    <text evidence="1">The sequence shown here is derived from an EMBL/GenBank/DDBJ whole genome shotgun (WGS) entry which is preliminary data.</text>
</comment>
<dbReference type="RefSeq" id="WP_195901485.1">
    <property type="nucleotide sequence ID" value="NZ_JADOGI010000220.1"/>
</dbReference>
<sequence length="50" mass="5681">MRQVRIGVTEKNRNPYWDMVNAGWLDAAAKLDLSVEIAAPESEDIHRLNS</sequence>
<name>A0A931AIK7_9ACTN</name>
<reference evidence="1" key="1">
    <citation type="submission" date="2020-11" db="EMBL/GenBank/DDBJ databases">
        <title>Whole-genome analyses of Nonomuraea sp. K274.</title>
        <authorList>
            <person name="Veyisoglu A."/>
        </authorList>
    </citation>
    <scope>NUCLEOTIDE SEQUENCE</scope>
    <source>
        <strain evidence="1">K274</strain>
    </source>
</reference>
<accession>A0A931AIK7</accession>